<evidence type="ECO:0000313" key="2">
    <source>
        <dbReference type="EMBL" id="KAJ1085068.1"/>
    </source>
</evidence>
<accession>A0AAV7L6U7</accession>
<gene>
    <name evidence="2" type="ORF">NDU88_005201</name>
</gene>
<dbReference type="AlphaFoldDB" id="A0AAV7L6U7"/>
<organism evidence="2 3">
    <name type="scientific">Pleurodeles waltl</name>
    <name type="common">Iberian ribbed newt</name>
    <dbReference type="NCBI Taxonomy" id="8319"/>
    <lineage>
        <taxon>Eukaryota</taxon>
        <taxon>Metazoa</taxon>
        <taxon>Chordata</taxon>
        <taxon>Craniata</taxon>
        <taxon>Vertebrata</taxon>
        <taxon>Euteleostomi</taxon>
        <taxon>Amphibia</taxon>
        <taxon>Batrachia</taxon>
        <taxon>Caudata</taxon>
        <taxon>Salamandroidea</taxon>
        <taxon>Salamandridae</taxon>
        <taxon>Pleurodelinae</taxon>
        <taxon>Pleurodeles</taxon>
    </lineage>
</organism>
<dbReference type="Proteomes" id="UP001066276">
    <property type="component" value="Chromosome 12"/>
</dbReference>
<proteinExistence type="predicted"/>
<feature type="region of interest" description="Disordered" evidence="1">
    <location>
        <begin position="1"/>
        <end position="135"/>
    </location>
</feature>
<keyword evidence="3" id="KW-1185">Reference proteome</keyword>
<dbReference type="EMBL" id="JANPWB010000016">
    <property type="protein sequence ID" value="KAJ1085068.1"/>
    <property type="molecule type" value="Genomic_DNA"/>
</dbReference>
<feature type="compositionally biased region" description="Basic and acidic residues" evidence="1">
    <location>
        <begin position="118"/>
        <end position="127"/>
    </location>
</feature>
<protein>
    <submittedName>
        <fullName evidence="2">Uncharacterized protein</fullName>
    </submittedName>
</protein>
<name>A0AAV7L6U7_PLEWA</name>
<evidence type="ECO:0000313" key="3">
    <source>
        <dbReference type="Proteomes" id="UP001066276"/>
    </source>
</evidence>
<sequence length="135" mass="14639">MPDATPRYASLRSKNGRRVADGGGRQPRLLMRQIAAPSRGLSSRLAAGKEIPRNPQRLQGKRLSCGTKRDHKRSKLEPLGPTSSGVAEALGDPWERHGAEGAGVQYAGAGPFFFSGTRRVEGRKEELVTSPGHRR</sequence>
<comment type="caution">
    <text evidence="2">The sequence shown here is derived from an EMBL/GenBank/DDBJ whole genome shotgun (WGS) entry which is preliminary data.</text>
</comment>
<evidence type="ECO:0000256" key="1">
    <source>
        <dbReference type="SAM" id="MobiDB-lite"/>
    </source>
</evidence>
<reference evidence="2" key="1">
    <citation type="journal article" date="2022" name="bioRxiv">
        <title>Sequencing and chromosome-scale assembly of the giantPleurodeles waltlgenome.</title>
        <authorList>
            <person name="Brown T."/>
            <person name="Elewa A."/>
            <person name="Iarovenko S."/>
            <person name="Subramanian E."/>
            <person name="Araus A.J."/>
            <person name="Petzold A."/>
            <person name="Susuki M."/>
            <person name="Suzuki K.-i.T."/>
            <person name="Hayashi T."/>
            <person name="Toyoda A."/>
            <person name="Oliveira C."/>
            <person name="Osipova E."/>
            <person name="Leigh N.D."/>
            <person name="Simon A."/>
            <person name="Yun M.H."/>
        </authorList>
    </citation>
    <scope>NUCLEOTIDE SEQUENCE</scope>
    <source>
        <strain evidence="2">20211129_DDA</strain>
        <tissue evidence="2">Liver</tissue>
    </source>
</reference>